<dbReference type="InterPro" id="IPR012347">
    <property type="entry name" value="Ferritin-like"/>
</dbReference>
<dbReference type="InterPro" id="IPR052753">
    <property type="entry name" value="Rbr2/Nigerythrin"/>
</dbReference>
<comment type="caution">
    <text evidence="2">The sequence shown here is derived from an EMBL/GenBank/DDBJ whole genome shotgun (WGS) entry which is preliminary data.</text>
</comment>
<dbReference type="AlphaFoldDB" id="A0A1F2UGG0"/>
<dbReference type="InterPro" id="IPR009078">
    <property type="entry name" value="Ferritin-like_SF"/>
</dbReference>
<dbReference type="PANTHER" id="PTHR33746">
    <property type="entry name" value="RUBRERYTHRIN"/>
    <property type="match status" value="1"/>
</dbReference>
<dbReference type="SUPFAM" id="SSF47240">
    <property type="entry name" value="Ferritin-like"/>
    <property type="match status" value="1"/>
</dbReference>
<feature type="domain" description="Ferritin-like diiron" evidence="1">
    <location>
        <begin position="7"/>
        <end position="136"/>
    </location>
</feature>
<sequence>MREDSADVSGTATENNLKRAFAGESQVNRRYLLFAKIAEQESDEIAEDLFLKFAFEETWHALAHLLYLRGTKTTNDNILESIEGELFESQKMYKDFEAKAREEGFDDIAKFFGYLAKAEGRHSAKFKEYLEMRGDK</sequence>
<protein>
    <recommendedName>
        <fullName evidence="1">Ferritin-like diiron domain-containing protein</fullName>
    </recommendedName>
</protein>
<dbReference type="GO" id="GO:0016491">
    <property type="term" value="F:oxidoreductase activity"/>
    <property type="evidence" value="ECO:0007669"/>
    <property type="project" value="InterPro"/>
</dbReference>
<reference evidence="2 3" key="1">
    <citation type="journal article" date="2016" name="Nat. Commun.">
        <title>Thousands of microbial genomes shed light on interconnected biogeochemical processes in an aquifer system.</title>
        <authorList>
            <person name="Anantharaman K."/>
            <person name="Brown C.T."/>
            <person name="Hug L.A."/>
            <person name="Sharon I."/>
            <person name="Castelle C.J."/>
            <person name="Probst A.J."/>
            <person name="Thomas B.C."/>
            <person name="Singh A."/>
            <person name="Wilkins M.J."/>
            <person name="Karaoz U."/>
            <person name="Brodie E.L."/>
            <person name="Williams K.H."/>
            <person name="Hubbard S.S."/>
            <person name="Banfield J.F."/>
        </authorList>
    </citation>
    <scope>NUCLEOTIDE SEQUENCE [LARGE SCALE GENOMIC DNA]</scope>
</reference>
<dbReference type="PROSITE" id="PS50905">
    <property type="entry name" value="FERRITIN_LIKE"/>
    <property type="match status" value="1"/>
</dbReference>
<accession>A0A1F2UGG0</accession>
<dbReference type="Proteomes" id="UP000178086">
    <property type="component" value="Unassembled WGS sequence"/>
</dbReference>
<evidence type="ECO:0000259" key="1">
    <source>
        <dbReference type="PROSITE" id="PS50905"/>
    </source>
</evidence>
<evidence type="ECO:0000313" key="3">
    <source>
        <dbReference type="Proteomes" id="UP000178086"/>
    </source>
</evidence>
<organism evidence="2 3">
    <name type="scientific">Candidatus Aquicultor primus</name>
    <dbReference type="NCBI Taxonomy" id="1797195"/>
    <lineage>
        <taxon>Bacteria</taxon>
        <taxon>Bacillati</taxon>
        <taxon>Actinomycetota</taxon>
        <taxon>Candidatus Aquicultoria</taxon>
        <taxon>Candidatus Aquicultorales</taxon>
        <taxon>Candidatus Aquicultoraceae</taxon>
        <taxon>Candidatus Aquicultor</taxon>
    </lineage>
</organism>
<dbReference type="InterPro" id="IPR003251">
    <property type="entry name" value="Rr_diiron-bd_dom"/>
</dbReference>
<dbReference type="PANTHER" id="PTHR33746:SF4">
    <property type="entry name" value="RUBRERYTHRIN"/>
    <property type="match status" value="1"/>
</dbReference>
<proteinExistence type="predicted"/>
<evidence type="ECO:0000313" key="2">
    <source>
        <dbReference type="EMBL" id="OFW32129.1"/>
    </source>
</evidence>
<dbReference type="Pfam" id="PF02915">
    <property type="entry name" value="Rubrerythrin"/>
    <property type="match status" value="1"/>
</dbReference>
<name>A0A1F2UGG0_9ACTN</name>
<dbReference type="EMBL" id="MELI01000104">
    <property type="protein sequence ID" value="OFW32129.1"/>
    <property type="molecule type" value="Genomic_DNA"/>
</dbReference>
<dbReference type="GO" id="GO:0046872">
    <property type="term" value="F:metal ion binding"/>
    <property type="evidence" value="ECO:0007669"/>
    <property type="project" value="InterPro"/>
</dbReference>
<gene>
    <name evidence="2" type="ORF">A2074_04470</name>
</gene>
<dbReference type="Gene3D" id="1.20.1260.10">
    <property type="match status" value="2"/>
</dbReference>
<dbReference type="CDD" id="cd01041">
    <property type="entry name" value="Rubrerythrin"/>
    <property type="match status" value="1"/>
</dbReference>
<dbReference type="InterPro" id="IPR009040">
    <property type="entry name" value="Ferritin-like_diiron"/>
</dbReference>